<feature type="domain" description="Mechanosensitive ion channel MscS" evidence="7">
    <location>
        <begin position="125"/>
        <end position="197"/>
    </location>
</feature>
<feature type="transmembrane region" description="Helical" evidence="6">
    <location>
        <begin position="80"/>
        <end position="98"/>
    </location>
</feature>
<keyword evidence="5 6" id="KW-0472">Membrane</keyword>
<dbReference type="RefSeq" id="WP_336350355.1">
    <property type="nucleotide sequence ID" value="NZ_JAZAQL010000002.1"/>
</dbReference>
<evidence type="ECO:0000259" key="7">
    <source>
        <dbReference type="Pfam" id="PF00924"/>
    </source>
</evidence>
<feature type="transmembrane region" description="Helical" evidence="6">
    <location>
        <begin position="39"/>
        <end position="60"/>
    </location>
</feature>
<dbReference type="InterPro" id="IPR006685">
    <property type="entry name" value="MscS_channel_2nd"/>
</dbReference>
<keyword evidence="2" id="KW-1003">Cell membrane</keyword>
<dbReference type="InterPro" id="IPR010920">
    <property type="entry name" value="LSM_dom_sf"/>
</dbReference>
<evidence type="ECO:0000256" key="1">
    <source>
        <dbReference type="ARBA" id="ARBA00004651"/>
    </source>
</evidence>
<evidence type="ECO:0000256" key="6">
    <source>
        <dbReference type="SAM" id="Phobius"/>
    </source>
</evidence>
<evidence type="ECO:0000256" key="5">
    <source>
        <dbReference type="ARBA" id="ARBA00023136"/>
    </source>
</evidence>
<dbReference type="EMBL" id="JBHSXN010000002">
    <property type="protein sequence ID" value="MFC6953395.1"/>
    <property type="molecule type" value="Genomic_DNA"/>
</dbReference>
<accession>A0ABD5VCX7</accession>
<keyword evidence="4 6" id="KW-1133">Transmembrane helix</keyword>
<keyword evidence="9" id="KW-1185">Reference proteome</keyword>
<dbReference type="Gene3D" id="3.30.70.100">
    <property type="match status" value="1"/>
</dbReference>
<dbReference type="Gene3D" id="2.30.30.60">
    <property type="match status" value="1"/>
</dbReference>
<dbReference type="InterPro" id="IPR045275">
    <property type="entry name" value="MscS_archaea/bacteria_type"/>
</dbReference>
<dbReference type="InterPro" id="IPR011066">
    <property type="entry name" value="MscS_channel_C_sf"/>
</dbReference>
<dbReference type="SUPFAM" id="SSF50182">
    <property type="entry name" value="Sm-like ribonucleoproteins"/>
    <property type="match status" value="1"/>
</dbReference>
<evidence type="ECO:0000313" key="9">
    <source>
        <dbReference type="Proteomes" id="UP001596395"/>
    </source>
</evidence>
<dbReference type="InterPro" id="IPR023408">
    <property type="entry name" value="MscS_beta-dom_sf"/>
</dbReference>
<sequence length="315" mass="35198">MKRPVGYGSLLAAAGLFVGVNVLRSTWTASRTLTTVEVWTLKALLAGAVALAAYGGYLLASRVVARWSADRRRQHDLRNLLRLAFGLAGAVGVAGALTDQWVGVLFSLGVVGFAVTFALQQPMFSLLGWVYVMTMRPFQVGDRVRIDEARGDVVEIDFLVTTLWEVHGDLVESHQPSGRRVTVPNSVVLQEEVYNYTNEEFPYVWTETTVQVSYETDLAFARDLARDVADDYCGDEMAARIAEYRDHLEETPVDLDVSDRPTVNVEQAESWVELHVRMLVDPRNIQAAENDLYAAILTAFKDHPERISYPVGRFR</sequence>
<dbReference type="GO" id="GO:0005886">
    <property type="term" value="C:plasma membrane"/>
    <property type="evidence" value="ECO:0007669"/>
    <property type="project" value="UniProtKB-SubCell"/>
</dbReference>
<evidence type="ECO:0000256" key="3">
    <source>
        <dbReference type="ARBA" id="ARBA00022692"/>
    </source>
</evidence>
<feature type="transmembrane region" description="Helical" evidence="6">
    <location>
        <begin position="104"/>
        <end position="132"/>
    </location>
</feature>
<reference evidence="8 9" key="1">
    <citation type="journal article" date="2019" name="Int. J. Syst. Evol. Microbiol.">
        <title>The Global Catalogue of Microorganisms (GCM) 10K type strain sequencing project: providing services to taxonomists for standard genome sequencing and annotation.</title>
        <authorList>
            <consortium name="The Broad Institute Genomics Platform"/>
            <consortium name="The Broad Institute Genome Sequencing Center for Infectious Disease"/>
            <person name="Wu L."/>
            <person name="Ma J."/>
        </authorList>
    </citation>
    <scope>NUCLEOTIDE SEQUENCE [LARGE SCALE GENOMIC DNA]</scope>
    <source>
        <strain evidence="8 9">GX26</strain>
    </source>
</reference>
<evidence type="ECO:0000313" key="8">
    <source>
        <dbReference type="EMBL" id="MFC6953395.1"/>
    </source>
</evidence>
<gene>
    <name evidence="8" type="ORF">ACFQGB_11025</name>
</gene>
<dbReference type="SUPFAM" id="SSF82689">
    <property type="entry name" value="Mechanosensitive channel protein MscS (YggB), C-terminal domain"/>
    <property type="match status" value="1"/>
</dbReference>
<feature type="transmembrane region" description="Helical" evidence="6">
    <location>
        <begin position="7"/>
        <end position="27"/>
    </location>
</feature>
<name>A0ABD5VCX7_9EURY</name>
<dbReference type="PANTHER" id="PTHR30221">
    <property type="entry name" value="SMALL-CONDUCTANCE MECHANOSENSITIVE CHANNEL"/>
    <property type="match status" value="1"/>
</dbReference>
<organism evidence="8 9">
    <name type="scientific">Halorubellus litoreus</name>
    <dbReference type="NCBI Taxonomy" id="755308"/>
    <lineage>
        <taxon>Archaea</taxon>
        <taxon>Methanobacteriati</taxon>
        <taxon>Methanobacteriota</taxon>
        <taxon>Stenosarchaea group</taxon>
        <taxon>Halobacteria</taxon>
        <taxon>Halobacteriales</taxon>
        <taxon>Halorubellaceae</taxon>
        <taxon>Halorubellus</taxon>
    </lineage>
</organism>
<dbReference type="Pfam" id="PF00924">
    <property type="entry name" value="MS_channel_2nd"/>
    <property type="match status" value="1"/>
</dbReference>
<protein>
    <submittedName>
        <fullName evidence="8">Mechanosensitive ion channel family protein</fullName>
    </submittedName>
</protein>
<dbReference type="PANTHER" id="PTHR30221:SF1">
    <property type="entry name" value="SMALL-CONDUCTANCE MECHANOSENSITIVE CHANNEL"/>
    <property type="match status" value="1"/>
</dbReference>
<dbReference type="AlphaFoldDB" id="A0ABD5VCX7"/>
<keyword evidence="3 6" id="KW-0812">Transmembrane</keyword>
<comment type="subcellular location">
    <subcellularLocation>
        <location evidence="1">Cell membrane</location>
        <topology evidence="1">Multi-pass membrane protein</topology>
    </subcellularLocation>
</comment>
<evidence type="ECO:0000256" key="2">
    <source>
        <dbReference type="ARBA" id="ARBA00022475"/>
    </source>
</evidence>
<comment type="caution">
    <text evidence="8">The sequence shown here is derived from an EMBL/GenBank/DDBJ whole genome shotgun (WGS) entry which is preliminary data.</text>
</comment>
<dbReference type="Proteomes" id="UP001596395">
    <property type="component" value="Unassembled WGS sequence"/>
</dbReference>
<proteinExistence type="predicted"/>
<evidence type="ECO:0000256" key="4">
    <source>
        <dbReference type="ARBA" id="ARBA00022989"/>
    </source>
</evidence>